<organism evidence="1 2">
    <name type="scientific">Candidatus Kaiserbacteria bacterium GW2011_GWA2_58_9</name>
    <dbReference type="NCBI Taxonomy" id="1618672"/>
    <lineage>
        <taxon>Bacteria</taxon>
        <taxon>Candidatus Kaiseribacteriota</taxon>
    </lineage>
</organism>
<dbReference type="EMBL" id="LCSD01000035">
    <property type="protein sequence ID" value="KKW45886.1"/>
    <property type="molecule type" value="Genomic_DNA"/>
</dbReference>
<sequence>MRRRGKSIRHISSTLHASKSTVSYWCRNISLSSKQIQKLVLNKLEGAAVGRLRAAERKRSARLAAIQAEGELGAQAVGSLSQRDLFILGAGLYWGEGYKNGNEECGLTNSDPAIIRAFIQWLKEIHSVRMVDLILRVSINATHKHRDREIKRYWSLITTIPLAQFTKTSFIKISSRKIYKNSHIHFGTLRVKVRRGTALRRRILGSIGEIAKQLD</sequence>
<evidence type="ECO:0000313" key="2">
    <source>
        <dbReference type="Proteomes" id="UP000034789"/>
    </source>
</evidence>
<dbReference type="Proteomes" id="UP000034789">
    <property type="component" value="Unassembled WGS sequence"/>
</dbReference>
<evidence type="ECO:0000313" key="1">
    <source>
        <dbReference type="EMBL" id="KKW45886.1"/>
    </source>
</evidence>
<name>A0A0G1YRK5_9BACT</name>
<proteinExistence type="predicted"/>
<reference evidence="1 2" key="1">
    <citation type="journal article" date="2015" name="Nature">
        <title>rRNA introns, odd ribosomes, and small enigmatic genomes across a large radiation of phyla.</title>
        <authorList>
            <person name="Brown C.T."/>
            <person name="Hug L.A."/>
            <person name="Thomas B.C."/>
            <person name="Sharon I."/>
            <person name="Castelle C.J."/>
            <person name="Singh A."/>
            <person name="Wilkins M.J."/>
            <person name="Williams K.H."/>
            <person name="Banfield J.F."/>
        </authorList>
    </citation>
    <scope>NUCLEOTIDE SEQUENCE [LARGE SCALE GENOMIC DNA]</scope>
</reference>
<dbReference type="AlphaFoldDB" id="A0A0G1YRK5"/>
<protein>
    <submittedName>
        <fullName evidence="1">Uncharacterized protein</fullName>
    </submittedName>
</protein>
<comment type="caution">
    <text evidence="1">The sequence shown here is derived from an EMBL/GenBank/DDBJ whole genome shotgun (WGS) entry which is preliminary data.</text>
</comment>
<gene>
    <name evidence="1" type="ORF">UY98_C0035G0004</name>
</gene>
<accession>A0A0G1YRK5</accession>